<dbReference type="AlphaFoldDB" id="A0A5J4UBZ5"/>
<evidence type="ECO:0000313" key="2">
    <source>
        <dbReference type="Proteomes" id="UP000324800"/>
    </source>
</evidence>
<reference evidence="1 2" key="1">
    <citation type="submission" date="2019-03" db="EMBL/GenBank/DDBJ databases">
        <title>Single cell metagenomics reveals metabolic interactions within the superorganism composed of flagellate Streblomastix strix and complex community of Bacteroidetes bacteria on its surface.</title>
        <authorList>
            <person name="Treitli S.C."/>
            <person name="Kolisko M."/>
            <person name="Husnik F."/>
            <person name="Keeling P."/>
            <person name="Hampl V."/>
        </authorList>
    </citation>
    <scope>NUCLEOTIDE SEQUENCE [LARGE SCALE GENOMIC DNA]</scope>
    <source>
        <strain evidence="1">ST1C</strain>
    </source>
</reference>
<protein>
    <submittedName>
        <fullName evidence="1">Uncharacterized protein</fullName>
    </submittedName>
</protein>
<comment type="caution">
    <text evidence="1">The sequence shown here is derived from an EMBL/GenBank/DDBJ whole genome shotgun (WGS) entry which is preliminary data.</text>
</comment>
<evidence type="ECO:0000313" key="1">
    <source>
        <dbReference type="EMBL" id="KAA6367734.1"/>
    </source>
</evidence>
<accession>A0A5J4UBZ5</accession>
<gene>
    <name evidence="1" type="ORF">EZS28_036738</name>
</gene>
<dbReference type="EMBL" id="SNRW01018028">
    <property type="protein sequence ID" value="KAA6367734.1"/>
    <property type="molecule type" value="Genomic_DNA"/>
</dbReference>
<organism evidence="1 2">
    <name type="scientific">Streblomastix strix</name>
    <dbReference type="NCBI Taxonomy" id="222440"/>
    <lineage>
        <taxon>Eukaryota</taxon>
        <taxon>Metamonada</taxon>
        <taxon>Preaxostyla</taxon>
        <taxon>Oxymonadida</taxon>
        <taxon>Streblomastigidae</taxon>
        <taxon>Streblomastix</taxon>
    </lineage>
</organism>
<dbReference type="Proteomes" id="UP000324800">
    <property type="component" value="Unassembled WGS sequence"/>
</dbReference>
<sequence>MNRPFEKFKSEIWSIPDSSALLHYLRNSKQGTCLNSPQYGKLADDIDANFASTEGYKTLEDIYSQDTIQQCDQMNRRKHSKSVIFGMLTALLNFAERSTFIRIQKKQSMQGAQQIDPGYNGVMSHAIYQYRALRLM</sequence>
<proteinExistence type="predicted"/>
<name>A0A5J4UBZ5_9EUKA</name>